<dbReference type="Pfam" id="PF05719">
    <property type="entry name" value="GPP34"/>
    <property type="match status" value="1"/>
</dbReference>
<accession>A0A919GE57</accession>
<evidence type="ECO:0000256" key="3">
    <source>
        <dbReference type="ARBA" id="ARBA00023121"/>
    </source>
</evidence>
<dbReference type="InterPro" id="IPR038261">
    <property type="entry name" value="GPP34-like_sf"/>
</dbReference>
<comment type="caution">
    <text evidence="5">The sequence shown here is derived from an EMBL/GenBank/DDBJ whole genome shotgun (WGS) entry which is preliminary data.</text>
</comment>
<dbReference type="InterPro" id="IPR008628">
    <property type="entry name" value="GPP34-like"/>
</dbReference>
<keyword evidence="3" id="KW-0446">Lipid-binding</keyword>
<proteinExistence type="predicted"/>
<reference evidence="5" key="1">
    <citation type="journal article" date="2014" name="Int. J. Syst. Evol. Microbiol.">
        <title>Complete genome sequence of Corynebacterium casei LMG S-19264T (=DSM 44701T), isolated from a smear-ripened cheese.</title>
        <authorList>
            <consortium name="US DOE Joint Genome Institute (JGI-PGF)"/>
            <person name="Walter F."/>
            <person name="Albersmeier A."/>
            <person name="Kalinowski J."/>
            <person name="Ruckert C."/>
        </authorList>
    </citation>
    <scope>NUCLEOTIDE SEQUENCE</scope>
    <source>
        <strain evidence="5">JCM 4646</strain>
    </source>
</reference>
<dbReference type="Gene3D" id="1.10.3630.10">
    <property type="entry name" value="yeast vps74-n-term truncation variant domain like"/>
    <property type="match status" value="1"/>
</dbReference>
<organism evidence="5 6">
    <name type="scientific">Kitasatospora indigofera</name>
    <dbReference type="NCBI Taxonomy" id="67307"/>
    <lineage>
        <taxon>Bacteria</taxon>
        <taxon>Bacillati</taxon>
        <taxon>Actinomycetota</taxon>
        <taxon>Actinomycetes</taxon>
        <taxon>Kitasatosporales</taxon>
        <taxon>Streptomycetaceae</taxon>
        <taxon>Kitasatospora</taxon>
    </lineage>
</organism>
<dbReference type="GO" id="GO:0005737">
    <property type="term" value="C:cytoplasm"/>
    <property type="evidence" value="ECO:0007669"/>
    <property type="project" value="UniProtKB-ARBA"/>
</dbReference>
<comment type="subcellular location">
    <subcellularLocation>
        <location evidence="1">Golgi apparatus membrane</location>
        <topology evidence="1">Peripheral membrane protein</topology>
        <orientation evidence="1">Cytoplasmic side</orientation>
    </subcellularLocation>
</comment>
<evidence type="ECO:0000256" key="1">
    <source>
        <dbReference type="ARBA" id="ARBA00004255"/>
    </source>
</evidence>
<protein>
    <recommendedName>
        <fullName evidence="7">GPP34 family phosphoprotein</fullName>
    </recommendedName>
</protein>
<dbReference type="AlphaFoldDB" id="A0A919GE57"/>
<dbReference type="GO" id="GO:0070273">
    <property type="term" value="F:phosphatidylinositol-4-phosphate binding"/>
    <property type="evidence" value="ECO:0007669"/>
    <property type="project" value="InterPro"/>
</dbReference>
<sequence>MSRALHLAAYLLAFDTRARSLQDRTRAGYLVRAAALAELAHRGAAAEDPDGRVRVTLADPTGDRVLDALLTELGERPRTWKSWIRRGREDTLEAVEEQLTVLGVTSSADRDPHGPVQPHRTVTVDDPREALDLQLRVAGLVRGDAPLAQVPYADAVLAALAAHGHLRLVLSRHDRKAHAGRITGLTGRLTEQAPGLGRAVTRLNLTMIAGQGGMGGG</sequence>
<dbReference type="GO" id="GO:0012505">
    <property type="term" value="C:endomembrane system"/>
    <property type="evidence" value="ECO:0007669"/>
    <property type="project" value="UniProtKB-ARBA"/>
</dbReference>
<dbReference type="RefSeq" id="WP_190214738.1">
    <property type="nucleotide sequence ID" value="NZ_BNBO01000059.1"/>
</dbReference>
<keyword evidence="4" id="KW-0472">Membrane</keyword>
<evidence type="ECO:0008006" key="7">
    <source>
        <dbReference type="Google" id="ProtNLM"/>
    </source>
</evidence>
<gene>
    <name evidence="5" type="ORF">GCM10018781_67630</name>
</gene>
<dbReference type="GeneID" id="95357033"/>
<evidence type="ECO:0000313" key="5">
    <source>
        <dbReference type="EMBL" id="GHH82533.1"/>
    </source>
</evidence>
<reference evidence="5" key="2">
    <citation type="submission" date="2020-09" db="EMBL/GenBank/DDBJ databases">
        <authorList>
            <person name="Sun Q."/>
            <person name="Ohkuma M."/>
        </authorList>
    </citation>
    <scope>NUCLEOTIDE SEQUENCE</scope>
    <source>
        <strain evidence="5">JCM 4646</strain>
    </source>
</reference>
<dbReference type="Proteomes" id="UP000617734">
    <property type="component" value="Unassembled WGS sequence"/>
</dbReference>
<keyword evidence="2" id="KW-0333">Golgi apparatus</keyword>
<evidence type="ECO:0000313" key="6">
    <source>
        <dbReference type="Proteomes" id="UP000617734"/>
    </source>
</evidence>
<dbReference type="EMBL" id="BNBO01000059">
    <property type="protein sequence ID" value="GHH82533.1"/>
    <property type="molecule type" value="Genomic_DNA"/>
</dbReference>
<name>A0A919GE57_9ACTN</name>
<evidence type="ECO:0000256" key="2">
    <source>
        <dbReference type="ARBA" id="ARBA00023034"/>
    </source>
</evidence>
<keyword evidence="6" id="KW-1185">Reference proteome</keyword>
<evidence type="ECO:0000256" key="4">
    <source>
        <dbReference type="ARBA" id="ARBA00023136"/>
    </source>
</evidence>